<sequence>MDAMKPSPPWHPSTTQRSPSSPVWRGEDGRGRRGFRSALIDGEVYSALVYSAFRWGVVAWRSRREGHHFLPLCFYFLTNLTVVPSFQDDR</sequence>
<dbReference type="AlphaFoldDB" id="A0A0Q3ID40"/>
<reference evidence="3" key="3">
    <citation type="submission" date="2018-08" db="UniProtKB">
        <authorList>
            <consortium name="EnsemblPlants"/>
        </authorList>
    </citation>
    <scope>IDENTIFICATION</scope>
    <source>
        <strain evidence="3">cv. Bd21</strain>
    </source>
</reference>
<feature type="region of interest" description="Disordered" evidence="1">
    <location>
        <begin position="1"/>
        <end position="31"/>
    </location>
</feature>
<name>A0A0Q3ID40_BRADI</name>
<reference evidence="2 3" key="1">
    <citation type="journal article" date="2010" name="Nature">
        <title>Genome sequencing and analysis of the model grass Brachypodium distachyon.</title>
        <authorList>
            <consortium name="International Brachypodium Initiative"/>
        </authorList>
    </citation>
    <scope>NUCLEOTIDE SEQUENCE [LARGE SCALE GENOMIC DNA]</scope>
    <source>
        <strain evidence="2 3">Bd21</strain>
    </source>
</reference>
<keyword evidence="4" id="KW-1185">Reference proteome</keyword>
<accession>A0A0Q3ID40</accession>
<feature type="compositionally biased region" description="Pro residues" evidence="1">
    <location>
        <begin position="1"/>
        <end position="11"/>
    </location>
</feature>
<evidence type="ECO:0000313" key="2">
    <source>
        <dbReference type="EMBL" id="KQJ98339.1"/>
    </source>
</evidence>
<organism evidence="2">
    <name type="scientific">Brachypodium distachyon</name>
    <name type="common">Purple false brome</name>
    <name type="synonym">Trachynia distachya</name>
    <dbReference type="NCBI Taxonomy" id="15368"/>
    <lineage>
        <taxon>Eukaryota</taxon>
        <taxon>Viridiplantae</taxon>
        <taxon>Streptophyta</taxon>
        <taxon>Embryophyta</taxon>
        <taxon>Tracheophyta</taxon>
        <taxon>Spermatophyta</taxon>
        <taxon>Magnoliopsida</taxon>
        <taxon>Liliopsida</taxon>
        <taxon>Poales</taxon>
        <taxon>Poaceae</taxon>
        <taxon>BOP clade</taxon>
        <taxon>Pooideae</taxon>
        <taxon>Stipodae</taxon>
        <taxon>Brachypodieae</taxon>
        <taxon>Brachypodium</taxon>
    </lineage>
</organism>
<dbReference type="Proteomes" id="UP000008810">
    <property type="component" value="Chromosome 3"/>
</dbReference>
<protein>
    <submittedName>
        <fullName evidence="2 3">Uncharacterized protein</fullName>
    </submittedName>
</protein>
<evidence type="ECO:0000313" key="3">
    <source>
        <dbReference type="EnsemblPlants" id="KQJ98339"/>
    </source>
</evidence>
<proteinExistence type="predicted"/>
<dbReference type="InParanoid" id="A0A0Q3ID40"/>
<evidence type="ECO:0000256" key="1">
    <source>
        <dbReference type="SAM" id="MobiDB-lite"/>
    </source>
</evidence>
<dbReference type="Gramene" id="KQJ98339">
    <property type="protein sequence ID" value="KQJ98339"/>
    <property type="gene ID" value="BRADI_3g36325v3"/>
</dbReference>
<feature type="compositionally biased region" description="Polar residues" evidence="1">
    <location>
        <begin position="12"/>
        <end position="21"/>
    </location>
</feature>
<dbReference type="EnsemblPlants" id="KQJ98339">
    <property type="protein sequence ID" value="KQJ98339"/>
    <property type="gene ID" value="BRADI_3g36325v3"/>
</dbReference>
<evidence type="ECO:0000313" key="4">
    <source>
        <dbReference type="Proteomes" id="UP000008810"/>
    </source>
</evidence>
<gene>
    <name evidence="2" type="ORF">BRADI_3g36325v3</name>
</gene>
<dbReference type="EMBL" id="CM000882">
    <property type="protein sequence ID" value="KQJ98339.1"/>
    <property type="molecule type" value="Genomic_DNA"/>
</dbReference>
<reference evidence="2" key="2">
    <citation type="submission" date="2017-06" db="EMBL/GenBank/DDBJ databases">
        <title>WGS assembly of Brachypodium distachyon.</title>
        <authorList>
            <consortium name="The International Brachypodium Initiative"/>
            <person name="Lucas S."/>
            <person name="Harmon-Smith M."/>
            <person name="Lail K."/>
            <person name="Tice H."/>
            <person name="Grimwood J."/>
            <person name="Bruce D."/>
            <person name="Barry K."/>
            <person name="Shu S."/>
            <person name="Lindquist E."/>
            <person name="Wang M."/>
            <person name="Pitluck S."/>
            <person name="Vogel J.P."/>
            <person name="Garvin D.F."/>
            <person name="Mockler T.C."/>
            <person name="Schmutz J."/>
            <person name="Rokhsar D."/>
            <person name="Bevan M.W."/>
        </authorList>
    </citation>
    <scope>NUCLEOTIDE SEQUENCE</scope>
    <source>
        <strain evidence="2">Bd21</strain>
    </source>
</reference>